<dbReference type="EMBL" id="LAZR01029524">
    <property type="protein sequence ID" value="KKL59325.1"/>
    <property type="molecule type" value="Genomic_DNA"/>
</dbReference>
<dbReference type="PANTHER" id="PTHR30520">
    <property type="entry name" value="FORMATE TRANSPORTER-RELATED"/>
    <property type="match status" value="1"/>
</dbReference>
<keyword evidence="2 6" id="KW-0812">Transmembrane</keyword>
<comment type="subcellular location">
    <subcellularLocation>
        <location evidence="1">Membrane</location>
        <topology evidence="1">Multi-pass membrane protein</topology>
    </subcellularLocation>
</comment>
<accession>A0A0F9FPZ6</accession>
<comment type="caution">
    <text evidence="7">The sequence shown here is derived from an EMBL/GenBank/DDBJ whole genome shotgun (WGS) entry which is preliminary data.</text>
</comment>
<feature type="non-terminal residue" evidence="7">
    <location>
        <position position="158"/>
    </location>
</feature>
<dbReference type="InterPro" id="IPR000292">
    <property type="entry name" value="For/NO2_transpt"/>
</dbReference>
<name>A0A0F9FPZ6_9ZZZZ</name>
<dbReference type="InterPro" id="IPR023271">
    <property type="entry name" value="Aquaporin-like"/>
</dbReference>
<reference evidence="7" key="1">
    <citation type="journal article" date="2015" name="Nature">
        <title>Complex archaea that bridge the gap between prokaryotes and eukaryotes.</title>
        <authorList>
            <person name="Spang A."/>
            <person name="Saw J.H."/>
            <person name="Jorgensen S.L."/>
            <person name="Zaremba-Niedzwiedzka K."/>
            <person name="Martijn J."/>
            <person name="Lind A.E."/>
            <person name="van Eijk R."/>
            <person name="Schleper C."/>
            <person name="Guy L."/>
            <person name="Ettema T.J."/>
        </authorList>
    </citation>
    <scope>NUCLEOTIDE SEQUENCE</scope>
</reference>
<gene>
    <name evidence="7" type="ORF">LCGC14_2216460</name>
</gene>
<dbReference type="AlphaFoldDB" id="A0A0F9FPZ6"/>
<protein>
    <recommendedName>
        <fullName evidence="8">Formate/nitrite transporter</fullName>
    </recommendedName>
</protein>
<dbReference type="InterPro" id="IPR024002">
    <property type="entry name" value="For/NO2_transpt_CS"/>
</dbReference>
<evidence type="ECO:0008006" key="8">
    <source>
        <dbReference type="Google" id="ProtNLM"/>
    </source>
</evidence>
<evidence type="ECO:0000256" key="4">
    <source>
        <dbReference type="ARBA" id="ARBA00023136"/>
    </source>
</evidence>
<evidence type="ECO:0000256" key="1">
    <source>
        <dbReference type="ARBA" id="ARBA00004141"/>
    </source>
</evidence>
<evidence type="ECO:0000256" key="5">
    <source>
        <dbReference type="ARBA" id="ARBA00049660"/>
    </source>
</evidence>
<sequence>MAYKGPYQVAKDLVDVGIKKAHLSFSDMIILSILAGIYLAIAGAAMIMVTFDTGALGESLIRFVAGSVFSLGLMLVILGGTELFTGNTLMSVCCFTRSLRVKMMLKNWTIVYLGNFVGSLAIALLVFYSGVWLINDSAPGTFALEIAVAKTQLSFIDA</sequence>
<dbReference type="GO" id="GO:0005886">
    <property type="term" value="C:plasma membrane"/>
    <property type="evidence" value="ECO:0007669"/>
    <property type="project" value="TreeGrafter"/>
</dbReference>
<feature type="transmembrane region" description="Helical" evidence="6">
    <location>
        <begin position="29"/>
        <end position="51"/>
    </location>
</feature>
<dbReference type="GO" id="GO:0015513">
    <property type="term" value="F:high-affinity secondary active nitrite transmembrane transporter activity"/>
    <property type="evidence" value="ECO:0007669"/>
    <property type="project" value="TreeGrafter"/>
</dbReference>
<dbReference type="PANTHER" id="PTHR30520:SF6">
    <property type="entry name" value="FORMATE_NITRATE FAMILY TRANSPORTER (EUROFUNG)"/>
    <property type="match status" value="1"/>
</dbReference>
<evidence type="ECO:0000256" key="6">
    <source>
        <dbReference type="SAM" id="Phobius"/>
    </source>
</evidence>
<feature type="transmembrane region" description="Helical" evidence="6">
    <location>
        <begin position="110"/>
        <end position="134"/>
    </location>
</feature>
<feature type="transmembrane region" description="Helical" evidence="6">
    <location>
        <begin position="63"/>
        <end position="89"/>
    </location>
</feature>
<dbReference type="GO" id="GO:0015707">
    <property type="term" value="P:nitrite transport"/>
    <property type="evidence" value="ECO:0007669"/>
    <property type="project" value="TreeGrafter"/>
</dbReference>
<proteinExistence type="inferred from homology"/>
<comment type="similarity">
    <text evidence="5">Belongs to the FNT transporter (TC 1.A.16) family.</text>
</comment>
<evidence type="ECO:0000256" key="2">
    <source>
        <dbReference type="ARBA" id="ARBA00022692"/>
    </source>
</evidence>
<dbReference type="Gene3D" id="1.20.1080.10">
    <property type="entry name" value="Glycerol uptake facilitator protein"/>
    <property type="match status" value="1"/>
</dbReference>
<dbReference type="Pfam" id="PF01226">
    <property type="entry name" value="Form_Nir_trans"/>
    <property type="match status" value="1"/>
</dbReference>
<organism evidence="7">
    <name type="scientific">marine sediment metagenome</name>
    <dbReference type="NCBI Taxonomy" id="412755"/>
    <lineage>
        <taxon>unclassified sequences</taxon>
        <taxon>metagenomes</taxon>
        <taxon>ecological metagenomes</taxon>
    </lineage>
</organism>
<evidence type="ECO:0000256" key="3">
    <source>
        <dbReference type="ARBA" id="ARBA00022989"/>
    </source>
</evidence>
<dbReference type="PROSITE" id="PS01005">
    <property type="entry name" value="FORMATE_NITRITE_TP_1"/>
    <property type="match status" value="1"/>
</dbReference>
<keyword evidence="3 6" id="KW-1133">Transmembrane helix</keyword>
<evidence type="ECO:0000313" key="7">
    <source>
        <dbReference type="EMBL" id="KKL59325.1"/>
    </source>
</evidence>
<keyword evidence="4 6" id="KW-0472">Membrane</keyword>